<accession>A0ABU8S430</accession>
<keyword evidence="3" id="KW-1185">Reference proteome</keyword>
<reference evidence="2 3" key="1">
    <citation type="submission" date="2024-03" db="EMBL/GenBank/DDBJ databases">
        <authorList>
            <person name="Jo J.-H."/>
        </authorList>
    </citation>
    <scope>NUCLEOTIDE SEQUENCE [LARGE SCALE GENOMIC DNA]</scope>
    <source>
        <strain evidence="2 3">AS3R-12</strain>
    </source>
</reference>
<keyword evidence="1" id="KW-1133">Transmembrane helix</keyword>
<dbReference type="Proteomes" id="UP001379235">
    <property type="component" value="Unassembled WGS sequence"/>
</dbReference>
<evidence type="ECO:0000256" key="1">
    <source>
        <dbReference type="SAM" id="Phobius"/>
    </source>
</evidence>
<evidence type="ECO:0000313" key="2">
    <source>
        <dbReference type="EMBL" id="MEJ6008636.1"/>
    </source>
</evidence>
<dbReference type="RefSeq" id="WP_339964235.1">
    <property type="nucleotide sequence ID" value="NZ_JBBHJY010000001.1"/>
</dbReference>
<comment type="caution">
    <text evidence="2">The sequence shown here is derived from an EMBL/GenBank/DDBJ whole genome shotgun (WGS) entry which is preliminary data.</text>
</comment>
<proteinExistence type="predicted"/>
<feature type="transmembrane region" description="Helical" evidence="1">
    <location>
        <begin position="27"/>
        <end position="51"/>
    </location>
</feature>
<gene>
    <name evidence="2" type="ORF">WG900_01755</name>
</gene>
<dbReference type="EMBL" id="JBBHJY010000001">
    <property type="protein sequence ID" value="MEJ6008636.1"/>
    <property type="molecule type" value="Genomic_DNA"/>
</dbReference>
<sequence length="55" mass="5576">MTGICFLAMMGGLFVLGLMPQPKDKQLALAAQCGGGVLFATGLLGLAWTLAPPLA</sequence>
<evidence type="ECO:0000313" key="3">
    <source>
        <dbReference type="Proteomes" id="UP001379235"/>
    </source>
</evidence>
<keyword evidence="1" id="KW-0472">Membrane</keyword>
<protein>
    <submittedName>
        <fullName evidence="2">Uncharacterized protein</fullName>
    </submittedName>
</protein>
<organism evidence="2 3">
    <name type="scientific">Novosphingobium aquae</name>
    <dbReference type="NCBI Taxonomy" id="3133435"/>
    <lineage>
        <taxon>Bacteria</taxon>
        <taxon>Pseudomonadati</taxon>
        <taxon>Pseudomonadota</taxon>
        <taxon>Alphaproteobacteria</taxon>
        <taxon>Sphingomonadales</taxon>
        <taxon>Sphingomonadaceae</taxon>
        <taxon>Novosphingobium</taxon>
    </lineage>
</organism>
<name>A0ABU8S430_9SPHN</name>
<keyword evidence="1" id="KW-0812">Transmembrane</keyword>